<feature type="transmembrane region" description="Helical" evidence="7">
    <location>
        <begin position="85"/>
        <end position="103"/>
    </location>
</feature>
<keyword evidence="4 7" id="KW-0812">Transmembrane</keyword>
<name>A0A1E1K1Z0_9HELO</name>
<feature type="transmembrane region" description="Helical" evidence="7">
    <location>
        <begin position="47"/>
        <end position="64"/>
    </location>
</feature>
<keyword evidence="5 7" id="KW-1133">Transmembrane helix</keyword>
<keyword evidence="2" id="KW-0813">Transport</keyword>
<keyword evidence="6 7" id="KW-0472">Membrane</keyword>
<evidence type="ECO:0000313" key="8">
    <source>
        <dbReference type="EMBL" id="CZS92146.1"/>
    </source>
</evidence>
<feature type="transmembrane region" description="Helical" evidence="7">
    <location>
        <begin position="133"/>
        <end position="159"/>
    </location>
</feature>
<dbReference type="EMBL" id="FJUW01000005">
    <property type="protein sequence ID" value="CZS92146.1"/>
    <property type="molecule type" value="Genomic_DNA"/>
</dbReference>
<evidence type="ECO:0000313" key="9">
    <source>
        <dbReference type="Proteomes" id="UP000178129"/>
    </source>
</evidence>
<dbReference type="PANTHER" id="PTHR11101:SF55">
    <property type="entry name" value="PHOSPHATE TRANSPORTER"/>
    <property type="match status" value="1"/>
</dbReference>
<evidence type="ECO:0000256" key="1">
    <source>
        <dbReference type="ARBA" id="ARBA00004141"/>
    </source>
</evidence>
<dbReference type="AlphaFoldDB" id="A0A1E1K1Z0"/>
<keyword evidence="9" id="KW-1185">Reference proteome</keyword>
<organism evidence="8 9">
    <name type="scientific">Rhynchosporium graminicola</name>
    <dbReference type="NCBI Taxonomy" id="2792576"/>
    <lineage>
        <taxon>Eukaryota</taxon>
        <taxon>Fungi</taxon>
        <taxon>Dikarya</taxon>
        <taxon>Ascomycota</taxon>
        <taxon>Pezizomycotina</taxon>
        <taxon>Leotiomycetes</taxon>
        <taxon>Helotiales</taxon>
        <taxon>Ploettnerulaceae</taxon>
        <taxon>Rhynchosporium</taxon>
    </lineage>
</organism>
<sequence>MPQLTLAAALMSVAHGSNDVANAVGLWVAAYQTWRNGAILEDADSPIWIIVIAALLIGVGFWFFGYKVVRSLGNKITHISPTRGFVINIASSITVLLASIFGLPVSTTQCQLGATIGVGLCSSSTKAINWKQIGFIIMGWIFTIPVAGWIAGLLMAMGLNTPHQ</sequence>
<dbReference type="InParanoid" id="A0A1E1K1Z0"/>
<evidence type="ECO:0000256" key="4">
    <source>
        <dbReference type="ARBA" id="ARBA00022692"/>
    </source>
</evidence>
<dbReference type="GO" id="GO:0016020">
    <property type="term" value="C:membrane"/>
    <property type="evidence" value="ECO:0007669"/>
    <property type="project" value="UniProtKB-SubCell"/>
</dbReference>
<dbReference type="GO" id="GO:0035435">
    <property type="term" value="P:phosphate ion transmembrane transport"/>
    <property type="evidence" value="ECO:0007669"/>
    <property type="project" value="TreeGrafter"/>
</dbReference>
<proteinExistence type="predicted"/>
<accession>A0A1E1K1Z0</accession>
<evidence type="ECO:0000256" key="6">
    <source>
        <dbReference type="ARBA" id="ARBA00023136"/>
    </source>
</evidence>
<keyword evidence="3" id="KW-0592">Phosphate transport</keyword>
<evidence type="ECO:0000256" key="2">
    <source>
        <dbReference type="ARBA" id="ARBA00022448"/>
    </source>
</evidence>
<gene>
    <name evidence="8" type="ORF">RCO7_00725</name>
</gene>
<dbReference type="InterPro" id="IPR001204">
    <property type="entry name" value="Phos_transporter"/>
</dbReference>
<dbReference type="Proteomes" id="UP000178129">
    <property type="component" value="Unassembled WGS sequence"/>
</dbReference>
<evidence type="ECO:0000256" key="7">
    <source>
        <dbReference type="SAM" id="Phobius"/>
    </source>
</evidence>
<evidence type="ECO:0000256" key="5">
    <source>
        <dbReference type="ARBA" id="ARBA00022989"/>
    </source>
</evidence>
<evidence type="ECO:0000256" key="3">
    <source>
        <dbReference type="ARBA" id="ARBA00022592"/>
    </source>
</evidence>
<dbReference type="STRING" id="914237.A0A1E1K1Z0"/>
<dbReference type="GO" id="GO:0005315">
    <property type="term" value="F:phosphate transmembrane transporter activity"/>
    <property type="evidence" value="ECO:0007669"/>
    <property type="project" value="InterPro"/>
</dbReference>
<dbReference type="PANTHER" id="PTHR11101">
    <property type="entry name" value="PHOSPHATE TRANSPORTER"/>
    <property type="match status" value="1"/>
</dbReference>
<comment type="caution">
    <text evidence="8">The sequence shown here is derived from an EMBL/GenBank/DDBJ whole genome shotgun (WGS) entry which is preliminary data.</text>
</comment>
<dbReference type="Pfam" id="PF01384">
    <property type="entry name" value="PHO4"/>
    <property type="match status" value="1"/>
</dbReference>
<reference evidence="9" key="1">
    <citation type="submission" date="2016-03" db="EMBL/GenBank/DDBJ databases">
        <authorList>
            <person name="Ploux O."/>
        </authorList>
    </citation>
    <scope>NUCLEOTIDE SEQUENCE [LARGE SCALE GENOMIC DNA]</scope>
    <source>
        <strain evidence="9">UK7</strain>
    </source>
</reference>
<comment type="subcellular location">
    <subcellularLocation>
        <location evidence="1">Membrane</location>
        <topology evidence="1">Multi-pass membrane protein</topology>
    </subcellularLocation>
</comment>
<protein>
    <submittedName>
        <fullName evidence="8">Uncharacterized protein</fullName>
    </submittedName>
</protein>